<dbReference type="Proteomes" id="UP000738517">
    <property type="component" value="Unassembled WGS sequence"/>
</dbReference>
<dbReference type="PANTHER" id="PTHR30290">
    <property type="entry name" value="PERIPLASMIC BINDING COMPONENT OF ABC TRANSPORTER"/>
    <property type="match status" value="1"/>
</dbReference>
<dbReference type="EMBL" id="RSEJ01000008">
    <property type="protein sequence ID" value="NBI52790.1"/>
    <property type="molecule type" value="Genomic_DNA"/>
</dbReference>
<dbReference type="PANTHER" id="PTHR30290:SF72">
    <property type="entry name" value="HTH-TYPE TRANSCRIPTIONAL REGULATOR SGRR"/>
    <property type="match status" value="1"/>
</dbReference>
<dbReference type="InterPro" id="IPR025370">
    <property type="entry name" value="SgrR_HTH_N"/>
</dbReference>
<keyword evidence="5" id="KW-1185">Reference proteome</keyword>
<evidence type="ECO:0000256" key="1">
    <source>
        <dbReference type="ARBA" id="ARBA00023125"/>
    </source>
</evidence>
<feature type="domain" description="Transcriptional regulator SgrR N-terminal HTH" evidence="3">
    <location>
        <begin position="5"/>
        <end position="115"/>
    </location>
</feature>
<dbReference type="Gene3D" id="3.40.190.10">
    <property type="entry name" value="Periplasmic binding protein-like II"/>
    <property type="match status" value="1"/>
</dbReference>
<dbReference type="Pfam" id="PF00496">
    <property type="entry name" value="SBP_bac_5"/>
    <property type="match status" value="1"/>
</dbReference>
<dbReference type="Pfam" id="PF12793">
    <property type="entry name" value="SgrR_N"/>
    <property type="match status" value="1"/>
</dbReference>
<dbReference type="InterPro" id="IPR000914">
    <property type="entry name" value="SBP_5_dom"/>
</dbReference>
<evidence type="ECO:0000259" key="3">
    <source>
        <dbReference type="Pfam" id="PF12793"/>
    </source>
</evidence>
<protein>
    <recommendedName>
        <fullName evidence="6">ABC transporter substrate-binding protein</fullName>
    </recommendedName>
</protein>
<sequence length="536" mass="61629">MNYKRALENYERLFRRFGPCCVDTQLSDVAEIVFCSPRHARNLLHQLTDMDWIDWQAAPGRGKRAKITCKIEPTDACYQLVDQLMAQGKTEAAIKLMDFNDRKLSTELQHFLASSLDRSQTAIRIPFHRQLKSLHPHLAFERTERHLILQIFQRLTQYKNDKIMPDLAHHWQSNSTGDEWTFHLRPSVFFHNQSELSAKDIKASLLWLARRPFWQQLYGHITGIDIISSTTVTIRLSHPDWYLPRLLARPEASIMSSATIKTATVQDGPVGSGPFYPDVVSTRMLRLKRNPSYVGQLALAPVIEIWFHNEWEDLKECREHLIFLEQHQPVYTVSRSGGGIFYMLTTNRECRDNPVIADIGNLLLGNPADQPIKGNIHIAVENNNDGRKQAEEIKAAQDNGSELTFSSRCINDSNNNEDVLLGAIRTEGCKITSLRYFFQCDMNWQAILTEDEYQLFRNKLLETQLQPVEKKALDKLVGLLDWLEEIKVIRRLNAKGFSITAPIKLQGLEVNHVGWCDFSTLWINDTPEHTALVQTV</sequence>
<comment type="caution">
    <text evidence="4">The sequence shown here is derived from an EMBL/GenBank/DDBJ whole genome shotgun (WGS) entry which is preliminary data.</text>
</comment>
<gene>
    <name evidence="4" type="ORF">EIZ48_09410</name>
</gene>
<feature type="domain" description="Solute-binding protein family 5" evidence="2">
    <location>
        <begin position="162"/>
        <end position="305"/>
    </location>
</feature>
<dbReference type="RefSeq" id="WP_160650423.1">
    <property type="nucleotide sequence ID" value="NZ_RSEJ01000008.1"/>
</dbReference>
<dbReference type="InterPro" id="IPR039424">
    <property type="entry name" value="SBP_5"/>
</dbReference>
<organism evidence="4 5">
    <name type="scientific">Photobacterium alginatilyticum</name>
    <dbReference type="NCBI Taxonomy" id="1775171"/>
    <lineage>
        <taxon>Bacteria</taxon>
        <taxon>Pseudomonadati</taxon>
        <taxon>Pseudomonadota</taxon>
        <taxon>Gammaproteobacteria</taxon>
        <taxon>Vibrionales</taxon>
        <taxon>Vibrionaceae</taxon>
        <taxon>Photobacterium</taxon>
    </lineage>
</organism>
<evidence type="ECO:0000313" key="5">
    <source>
        <dbReference type="Proteomes" id="UP000738517"/>
    </source>
</evidence>
<proteinExistence type="predicted"/>
<evidence type="ECO:0000313" key="4">
    <source>
        <dbReference type="EMBL" id="NBI52790.1"/>
    </source>
</evidence>
<evidence type="ECO:0008006" key="6">
    <source>
        <dbReference type="Google" id="ProtNLM"/>
    </source>
</evidence>
<dbReference type="SUPFAM" id="SSF53850">
    <property type="entry name" value="Periplasmic binding protein-like II"/>
    <property type="match status" value="1"/>
</dbReference>
<accession>A0ABW9YGF4</accession>
<reference evidence="4 5" key="1">
    <citation type="journal article" date="2017" name="Int. J. Syst. Evol. Microbiol.">
        <title>Photobacterium alginatilyticum sp. nov., a marine bacterium isolated from bottom seawater.</title>
        <authorList>
            <person name="Wang X."/>
            <person name="Wang Y."/>
            <person name="Yang X."/>
            <person name="Sun H."/>
            <person name="Li B."/>
            <person name="Zhang X.H."/>
        </authorList>
    </citation>
    <scope>NUCLEOTIDE SEQUENCE [LARGE SCALE GENOMIC DNA]</scope>
    <source>
        <strain evidence="4 5">P03D4</strain>
    </source>
</reference>
<keyword evidence="1" id="KW-0238">DNA-binding</keyword>
<evidence type="ECO:0000259" key="2">
    <source>
        <dbReference type="Pfam" id="PF00496"/>
    </source>
</evidence>
<name>A0ABW9YGF4_9GAMM</name>